<accession>A0A8E2EZS6</accession>
<dbReference type="AlphaFoldDB" id="A0A8E2EZS6"/>
<dbReference type="PANTHER" id="PTHR42791:SF2">
    <property type="entry name" value="N-ACETYLTRANSFERASE DOMAIN-CONTAINING PROTEIN"/>
    <property type="match status" value="1"/>
</dbReference>
<dbReference type="CDD" id="cd04301">
    <property type="entry name" value="NAT_SF"/>
    <property type="match status" value="1"/>
</dbReference>
<evidence type="ECO:0000313" key="3">
    <source>
        <dbReference type="Proteomes" id="UP000250140"/>
    </source>
</evidence>
<dbReference type="Pfam" id="PF13673">
    <property type="entry name" value="Acetyltransf_10"/>
    <property type="match status" value="1"/>
</dbReference>
<dbReference type="EMBL" id="KV749839">
    <property type="protein sequence ID" value="OCL07556.1"/>
    <property type="molecule type" value="Genomic_DNA"/>
</dbReference>
<dbReference type="InterPro" id="IPR052523">
    <property type="entry name" value="Trichothecene_AcTrans"/>
</dbReference>
<feature type="domain" description="N-acetyltransferase" evidence="1">
    <location>
        <begin position="96"/>
        <end position="233"/>
    </location>
</feature>
<keyword evidence="2" id="KW-0012">Acyltransferase</keyword>
<dbReference type="SUPFAM" id="SSF55729">
    <property type="entry name" value="Acyl-CoA N-acyltransferases (Nat)"/>
    <property type="match status" value="1"/>
</dbReference>
<evidence type="ECO:0000313" key="2">
    <source>
        <dbReference type="EMBL" id="OCL07556.1"/>
    </source>
</evidence>
<dbReference type="PANTHER" id="PTHR42791">
    <property type="entry name" value="GNAT FAMILY ACETYLTRANSFERASE"/>
    <property type="match status" value="1"/>
</dbReference>
<organism evidence="2 3">
    <name type="scientific">Glonium stellatum</name>
    <dbReference type="NCBI Taxonomy" id="574774"/>
    <lineage>
        <taxon>Eukaryota</taxon>
        <taxon>Fungi</taxon>
        <taxon>Dikarya</taxon>
        <taxon>Ascomycota</taxon>
        <taxon>Pezizomycotina</taxon>
        <taxon>Dothideomycetes</taxon>
        <taxon>Pleosporomycetidae</taxon>
        <taxon>Gloniales</taxon>
        <taxon>Gloniaceae</taxon>
        <taxon>Glonium</taxon>
    </lineage>
</organism>
<keyword evidence="3" id="KW-1185">Reference proteome</keyword>
<dbReference type="Gene3D" id="3.40.630.30">
    <property type="match status" value="1"/>
</dbReference>
<name>A0A8E2EZS6_9PEZI</name>
<dbReference type="GO" id="GO:0016747">
    <property type="term" value="F:acyltransferase activity, transferring groups other than amino-acyl groups"/>
    <property type="evidence" value="ECO:0007669"/>
    <property type="project" value="InterPro"/>
</dbReference>
<dbReference type="OrthoDB" id="196847at2759"/>
<dbReference type="Proteomes" id="UP000250140">
    <property type="component" value="Unassembled WGS sequence"/>
</dbReference>
<sequence>MSEAKLQRPRFKPGEVIISPVTEADLVSLAEGYHAAFPATWFDKTEPPHLRLPDTVRARNFAARMVPWLRSPHTKWSKVTLASDPSRVIGHAGWLAPERTRGETVNFWRRDAGELLGWSEMMGWAEGVEEKLWSGVDVEEWQGNFLKWDRIRGERMAGEGHWLLAPLWVVPEYQGCGISSLLLKEIIEIADNHEPSPPMYLEAMPTARPIYERFGWRGVEGEGSEFVMIRRGPWEGVNREKKEGNGAEL</sequence>
<dbReference type="InterPro" id="IPR016181">
    <property type="entry name" value="Acyl_CoA_acyltransferase"/>
</dbReference>
<proteinExistence type="predicted"/>
<dbReference type="PROSITE" id="PS51186">
    <property type="entry name" value="GNAT"/>
    <property type="match status" value="1"/>
</dbReference>
<protein>
    <submittedName>
        <fullName evidence="2">Acyl-CoA N-acyltransferase</fullName>
    </submittedName>
</protein>
<dbReference type="InterPro" id="IPR000182">
    <property type="entry name" value="GNAT_dom"/>
</dbReference>
<gene>
    <name evidence="2" type="ORF">AOQ84DRAFT_440113</name>
</gene>
<keyword evidence="2" id="KW-0808">Transferase</keyword>
<evidence type="ECO:0000259" key="1">
    <source>
        <dbReference type="PROSITE" id="PS51186"/>
    </source>
</evidence>
<reference evidence="2 3" key="1">
    <citation type="journal article" date="2016" name="Nat. Commun.">
        <title>Ectomycorrhizal ecology is imprinted in the genome of the dominant symbiotic fungus Cenococcum geophilum.</title>
        <authorList>
            <consortium name="DOE Joint Genome Institute"/>
            <person name="Peter M."/>
            <person name="Kohler A."/>
            <person name="Ohm R.A."/>
            <person name="Kuo A."/>
            <person name="Krutzmann J."/>
            <person name="Morin E."/>
            <person name="Arend M."/>
            <person name="Barry K.W."/>
            <person name="Binder M."/>
            <person name="Choi C."/>
            <person name="Clum A."/>
            <person name="Copeland A."/>
            <person name="Grisel N."/>
            <person name="Haridas S."/>
            <person name="Kipfer T."/>
            <person name="LaButti K."/>
            <person name="Lindquist E."/>
            <person name="Lipzen A."/>
            <person name="Maire R."/>
            <person name="Meier B."/>
            <person name="Mihaltcheva S."/>
            <person name="Molinier V."/>
            <person name="Murat C."/>
            <person name="Poggeler S."/>
            <person name="Quandt C.A."/>
            <person name="Sperisen C."/>
            <person name="Tritt A."/>
            <person name="Tisserant E."/>
            <person name="Crous P.W."/>
            <person name="Henrissat B."/>
            <person name="Nehls U."/>
            <person name="Egli S."/>
            <person name="Spatafora J.W."/>
            <person name="Grigoriev I.V."/>
            <person name="Martin F.M."/>
        </authorList>
    </citation>
    <scope>NUCLEOTIDE SEQUENCE [LARGE SCALE GENOMIC DNA]</scope>
    <source>
        <strain evidence="2 3">CBS 207.34</strain>
    </source>
</reference>